<dbReference type="OrthoDB" id="8326226at2"/>
<name>A0A161Q406_9PROT</name>
<gene>
    <name evidence="1" type="ORF">AUP44_04830</name>
</gene>
<dbReference type="Gene3D" id="3.40.50.300">
    <property type="entry name" value="P-loop containing nucleotide triphosphate hydrolases"/>
    <property type="match status" value="1"/>
</dbReference>
<dbReference type="EMBL" id="LPZR01000154">
    <property type="protein sequence ID" value="KYO52585.1"/>
    <property type="molecule type" value="Genomic_DNA"/>
</dbReference>
<evidence type="ECO:0000313" key="2">
    <source>
        <dbReference type="Proteomes" id="UP000075787"/>
    </source>
</evidence>
<dbReference type="GeneID" id="97239025"/>
<proteinExistence type="predicted"/>
<evidence type="ECO:0000313" key="1">
    <source>
        <dbReference type="EMBL" id="KYO52585.1"/>
    </source>
</evidence>
<protein>
    <recommendedName>
        <fullName evidence="3">HPr kinase</fullName>
    </recommendedName>
</protein>
<dbReference type="AlphaFoldDB" id="A0A161Q406"/>
<comment type="caution">
    <text evidence="1">The sequence shown here is derived from an EMBL/GenBank/DDBJ whole genome shotgun (WGS) entry which is preliminary data.</text>
</comment>
<sequence length="310" mass="31888">MAWFHTAAGLVIASDRPLPAAALPEAVTADLATADLIIADAADPPGIGRDGDASGPNWCIRRWNGEGGLWMIHEPDGRAVWMTRPDRLDVYAPDPVLRDLAWTTAAGSGLVAALLVRGRLPLHAAAVVVAGRAILIAGASGRGKSTLAAALIGAGGQVIADDMVSPVVADGRVTVTPVLPRLRLMADATQALGFTGPPAPDGKILVAPAADPAPDPVPVAGMLLLGPRTDGPARLTRLAALVALREIGAQITGGPRTLPLYGVTARFSQAMLDLARHMPVLTLSLPQGLDRLADIARALPEMIQRDGAAS</sequence>
<dbReference type="Proteomes" id="UP000075787">
    <property type="component" value="Unassembled WGS sequence"/>
</dbReference>
<dbReference type="RefSeq" id="WP_062764050.1">
    <property type="nucleotide sequence ID" value="NZ_CP121042.1"/>
</dbReference>
<organism evidence="1 2">
    <name type="scientific">Tistrella mobilis</name>
    <dbReference type="NCBI Taxonomy" id="171437"/>
    <lineage>
        <taxon>Bacteria</taxon>
        <taxon>Pseudomonadati</taxon>
        <taxon>Pseudomonadota</taxon>
        <taxon>Alphaproteobacteria</taxon>
        <taxon>Geminicoccales</taxon>
        <taxon>Geminicoccaceae</taxon>
        <taxon>Tistrella</taxon>
    </lineage>
</organism>
<accession>A0A161Q406</accession>
<reference evidence="1 2" key="1">
    <citation type="submission" date="2015-12" db="EMBL/GenBank/DDBJ databases">
        <title>Genome sequence of Tistrella mobilis MCCC 1A02139.</title>
        <authorList>
            <person name="Lu L."/>
            <person name="Lai Q."/>
            <person name="Shao Z."/>
            <person name="Qian P."/>
        </authorList>
    </citation>
    <scope>NUCLEOTIDE SEQUENCE [LARGE SCALE GENOMIC DNA]</scope>
    <source>
        <strain evidence="1 2">MCCC 1A02139</strain>
    </source>
</reference>
<dbReference type="SUPFAM" id="SSF53795">
    <property type="entry name" value="PEP carboxykinase-like"/>
    <property type="match status" value="1"/>
</dbReference>
<evidence type="ECO:0008006" key="3">
    <source>
        <dbReference type="Google" id="ProtNLM"/>
    </source>
</evidence>
<dbReference type="InterPro" id="IPR027417">
    <property type="entry name" value="P-loop_NTPase"/>
</dbReference>